<dbReference type="InterPro" id="IPR001584">
    <property type="entry name" value="Integrase_cat-core"/>
</dbReference>
<feature type="region of interest" description="Disordered" evidence="1">
    <location>
        <begin position="104"/>
        <end position="126"/>
    </location>
</feature>
<feature type="region of interest" description="Disordered" evidence="1">
    <location>
        <begin position="340"/>
        <end position="384"/>
    </location>
</feature>
<dbReference type="CDD" id="cd00303">
    <property type="entry name" value="retropepsin_like"/>
    <property type="match status" value="1"/>
</dbReference>
<dbReference type="Gene3D" id="2.40.70.10">
    <property type="entry name" value="Acid Proteases"/>
    <property type="match status" value="1"/>
</dbReference>
<accession>A0ABM1YMX4</accession>
<name>A0ABM1YMX4_AEDAL</name>
<dbReference type="Pfam" id="PF17921">
    <property type="entry name" value="Integrase_H2C2"/>
    <property type="match status" value="1"/>
</dbReference>
<dbReference type="SUPFAM" id="SSF53098">
    <property type="entry name" value="Ribonuclease H-like"/>
    <property type="match status" value="1"/>
</dbReference>
<dbReference type="Pfam" id="PF05380">
    <property type="entry name" value="Peptidase_A17"/>
    <property type="match status" value="1"/>
</dbReference>
<protein>
    <recommendedName>
        <fullName evidence="2">Integrase catalytic domain-containing protein</fullName>
    </recommendedName>
</protein>
<reference evidence="3" key="2">
    <citation type="submission" date="2025-05" db="UniProtKB">
        <authorList>
            <consortium name="EnsemblMetazoa"/>
        </authorList>
    </citation>
    <scope>IDENTIFICATION</scope>
    <source>
        <strain evidence="3">Foshan</strain>
    </source>
</reference>
<dbReference type="InterPro" id="IPR041588">
    <property type="entry name" value="Integrase_H2C2"/>
</dbReference>
<dbReference type="RefSeq" id="XP_062703868.1">
    <property type="nucleotide sequence ID" value="XM_062847884.1"/>
</dbReference>
<dbReference type="PANTHER" id="PTHR47331">
    <property type="entry name" value="PHD-TYPE DOMAIN-CONTAINING PROTEIN"/>
    <property type="match status" value="1"/>
</dbReference>
<proteinExistence type="predicted"/>
<dbReference type="InterPro" id="IPR008042">
    <property type="entry name" value="Retrotrans_Pao"/>
</dbReference>
<evidence type="ECO:0000313" key="4">
    <source>
        <dbReference type="Proteomes" id="UP000069940"/>
    </source>
</evidence>
<evidence type="ECO:0000256" key="1">
    <source>
        <dbReference type="SAM" id="MobiDB-lite"/>
    </source>
</evidence>
<feature type="compositionally biased region" description="Polar residues" evidence="1">
    <location>
        <begin position="109"/>
        <end position="119"/>
    </location>
</feature>
<keyword evidence="4" id="KW-1185">Reference proteome</keyword>
<feature type="domain" description="Integrase catalytic" evidence="2">
    <location>
        <begin position="1372"/>
        <end position="1566"/>
    </location>
</feature>
<dbReference type="InterPro" id="IPR043502">
    <property type="entry name" value="DNA/RNA_pol_sf"/>
</dbReference>
<feature type="region of interest" description="Disordered" evidence="1">
    <location>
        <begin position="236"/>
        <end position="255"/>
    </location>
</feature>
<feature type="compositionally biased region" description="Polar residues" evidence="1">
    <location>
        <begin position="362"/>
        <end position="384"/>
    </location>
</feature>
<dbReference type="GeneID" id="109411900"/>
<dbReference type="PANTHER" id="PTHR47331:SF4">
    <property type="entry name" value="PEPTIDASE S1 DOMAIN-CONTAINING PROTEIN"/>
    <property type="match status" value="1"/>
</dbReference>
<dbReference type="SUPFAM" id="SSF56672">
    <property type="entry name" value="DNA/RNA polymerases"/>
    <property type="match status" value="1"/>
</dbReference>
<dbReference type="InterPro" id="IPR040676">
    <property type="entry name" value="DUF5641"/>
</dbReference>
<dbReference type="Pfam" id="PF18701">
    <property type="entry name" value="DUF5641"/>
    <property type="match status" value="1"/>
</dbReference>
<dbReference type="PROSITE" id="PS50994">
    <property type="entry name" value="INTEGRASE"/>
    <property type="match status" value="1"/>
</dbReference>
<evidence type="ECO:0000313" key="3">
    <source>
        <dbReference type="EnsemblMetazoa" id="AALFPA23_010594.P14854"/>
    </source>
</evidence>
<dbReference type="InterPro" id="IPR036397">
    <property type="entry name" value="RNaseH_sf"/>
</dbReference>
<dbReference type="InterPro" id="IPR021109">
    <property type="entry name" value="Peptidase_aspartic_dom_sf"/>
</dbReference>
<dbReference type="EnsemblMetazoa" id="AALFPA23_010594.R14854">
    <property type="protein sequence ID" value="AALFPA23_010594.P14854"/>
    <property type="gene ID" value="AALFPA23_010594"/>
</dbReference>
<organism evidence="3 4">
    <name type="scientific">Aedes albopictus</name>
    <name type="common">Asian tiger mosquito</name>
    <name type="synonym">Stegomyia albopicta</name>
    <dbReference type="NCBI Taxonomy" id="7160"/>
    <lineage>
        <taxon>Eukaryota</taxon>
        <taxon>Metazoa</taxon>
        <taxon>Ecdysozoa</taxon>
        <taxon>Arthropoda</taxon>
        <taxon>Hexapoda</taxon>
        <taxon>Insecta</taxon>
        <taxon>Pterygota</taxon>
        <taxon>Neoptera</taxon>
        <taxon>Endopterygota</taxon>
        <taxon>Diptera</taxon>
        <taxon>Nematocera</taxon>
        <taxon>Culicoidea</taxon>
        <taxon>Culicidae</taxon>
        <taxon>Culicinae</taxon>
        <taxon>Aedini</taxon>
        <taxon>Aedes</taxon>
        <taxon>Stegomyia</taxon>
    </lineage>
</organism>
<evidence type="ECO:0000259" key="2">
    <source>
        <dbReference type="PROSITE" id="PS50994"/>
    </source>
</evidence>
<dbReference type="Proteomes" id="UP000069940">
    <property type="component" value="Unassembled WGS sequence"/>
</dbReference>
<sequence>MAAEKKILLSSYSRMMDSIKSRAEKLLIYVRSFDSEKQDKSLLEDKLQSVNEMRSYFHETEVKLYGLLKEDEVEDWQMTSEGIEDTLDEIRHLIRSILRDIDPPKPVSAQVSSATSQGSHPKLPDIPLPRFNGQLEDWISFKNQFNALVKRREGLSETLRNLLNDVTRNIRALANLELKLELLSEQFLIHLVCTRLDARTRKDFELQLTDNALPSWDKLLDFLQSRCRCLENIEQDGKDTSSNQSSRLRPERSGSHVVRTFPENAYTQKPSFGNVTCFVCKGTHFLNRCDQFLNLAPNDRFAKIKSLGICLNCFSNKHYVHECKGSSCRKCGRRHHTLLHESDSNSSSSVRDVRQPPDSHPIQRSSTAPTPSSINSAISPVSPSTTRSHQYVLYTAVGLVEDAHGNSIECRILLDCGSMHNLIAARLVNVLKLPKTNANVNILGVTGSPQLIKDKVRATIRSTLTKASFNLEFLVMKRVTTDLPMKSFQIDSDQIPADVALADPSFNRSRRIDMLLGIQVFNELFTGQSFSLTDDHTFWCKETIFGWVVGGAVSEQGAEQSSSNMCGIVTNEALSEQMSRFWETEAIPEPRKLTEDELAAERSFQETCRRLPDGRYEVGLPLKNSIDQLGESETMALRRFVQVERRLIHNPNIYEQYRAFMAVYHDQGHMVKTNQMVEGAYFMPHHAVFNPASTTTKTIVVFDASATTTTGTSLNDHLFVGPVVQRKLTDTVLRFRIPKIAFTADITQMFRQIVIRPQDRKWQQIFWRSQQDVPLEVYQLATVTYGTACAPFLATRVLKQLCEDESERFPLASKAGTEDYYMDDLLSGANTVEEAMAMQSEFVEMMSSGGFVLHKWASNHPALLQSVPNSDAEQIAFFEDEKTTRTLGLTWQPRNDVFFTKVHEIQFHTDQPTKRTVYSDIAKLYDPLGLLGPLIFAAKVKLQKLWHLEVDWDEALSTEETESWECFRNQIVQMGEISIPRCVLPYNSPNSIELHGFCDASDLGYGACAYIRSVDSNNDCSVLLLTSKSRIAPLKNAKLTTARLELCGALVLARLISNITQNLSITFSRITLWSDSTTALAWIRTDPSRLKTFVCNRVIDIQNLTHDMEWRYVNTLDNPADVLSRGLLPSEIKDCEQWWTGPPFLRETDTFWPNQPQNTPAEQLPETKNTTICLTVTDPPVQFRFFEIESEFRKMQRKMAWVLRFIDHVRKGHQKDHRYGELTVPELHQATVALASIAQREAFPDDIQRLRSGKVIHHKSKFITYSVFVEKSRFSVLRGGGRIRHAAIPAAQKHPMVLPSGHPFTLALIRAYHVEMLHAPQQMLLTTLRRRFWVLHGRSTVRQVIRKCITCFRAKPISMQQQMGDLPKSRLEGVYPFFNTGVDFCGPIYIRQHNKRSTVTYKAYVAVFVCFATRAIHLELVGDLTADAFIAALHRFVSRRGKCAKLFSDNGLNFVGSKNKLREMYDMFRSQQLKSKLDDFCAKSAIEWHLIPPSAPHFGSLWEAGVRSAKYHLKRITGTANMNFEEYTTVLARIEALLNSRPITALSEDPSDISPLTPGHFLVGRPLTDIAEPDLTDRKETTLSRWQRQSQMVQHFWARWSNDYITTLQNRNKWHKPFPVKPGQLVIIREDNQPPMNWKLGRIEQVFPGLDGLVRVADVRSGGKLVRRPIAKLCLLPVDDNVVQPDDDFHEDENDSE</sequence>
<dbReference type="Gene3D" id="3.30.420.10">
    <property type="entry name" value="Ribonuclease H-like superfamily/Ribonuclease H"/>
    <property type="match status" value="1"/>
</dbReference>
<reference evidence="4" key="1">
    <citation type="journal article" date="2015" name="Proc. Natl. Acad. Sci. U.S.A.">
        <title>Genome sequence of the Asian Tiger mosquito, Aedes albopictus, reveals insights into its biology, genetics, and evolution.</title>
        <authorList>
            <person name="Chen X.G."/>
            <person name="Jiang X."/>
            <person name="Gu J."/>
            <person name="Xu M."/>
            <person name="Wu Y."/>
            <person name="Deng Y."/>
            <person name="Zhang C."/>
            <person name="Bonizzoni M."/>
            <person name="Dermauw W."/>
            <person name="Vontas J."/>
            <person name="Armbruster P."/>
            <person name="Huang X."/>
            <person name="Yang Y."/>
            <person name="Zhang H."/>
            <person name="He W."/>
            <person name="Peng H."/>
            <person name="Liu Y."/>
            <person name="Wu K."/>
            <person name="Chen J."/>
            <person name="Lirakis M."/>
            <person name="Topalis P."/>
            <person name="Van Leeuwen T."/>
            <person name="Hall A.B."/>
            <person name="Jiang X."/>
            <person name="Thorpe C."/>
            <person name="Mueller R.L."/>
            <person name="Sun C."/>
            <person name="Waterhouse R.M."/>
            <person name="Yan G."/>
            <person name="Tu Z.J."/>
            <person name="Fang X."/>
            <person name="James A.A."/>
        </authorList>
    </citation>
    <scope>NUCLEOTIDE SEQUENCE [LARGE SCALE GENOMIC DNA]</scope>
    <source>
        <strain evidence="4">Foshan</strain>
    </source>
</reference>
<dbReference type="InterPro" id="IPR012337">
    <property type="entry name" value="RNaseH-like_sf"/>
</dbReference>